<dbReference type="PANTHER" id="PTHR45730:SF108">
    <property type="entry name" value="PROTEIN LATE FLOWERING"/>
    <property type="match status" value="1"/>
</dbReference>
<dbReference type="AlphaFoldDB" id="A0ABD1VTX1"/>
<evidence type="ECO:0000259" key="3">
    <source>
        <dbReference type="PROSITE" id="PS50157"/>
    </source>
</evidence>
<accession>A0ABD1VTX1</accession>
<dbReference type="Gene3D" id="3.30.160.60">
    <property type="entry name" value="Classic Zinc Finger"/>
    <property type="match status" value="1"/>
</dbReference>
<dbReference type="PROSITE" id="PS00028">
    <property type="entry name" value="ZINC_FINGER_C2H2_1"/>
    <property type="match status" value="1"/>
</dbReference>
<keyword evidence="5" id="KW-1185">Reference proteome</keyword>
<organism evidence="4 5">
    <name type="scientific">Abeliophyllum distichum</name>
    <dbReference type="NCBI Taxonomy" id="126358"/>
    <lineage>
        <taxon>Eukaryota</taxon>
        <taxon>Viridiplantae</taxon>
        <taxon>Streptophyta</taxon>
        <taxon>Embryophyta</taxon>
        <taxon>Tracheophyta</taxon>
        <taxon>Spermatophyta</taxon>
        <taxon>Magnoliopsida</taxon>
        <taxon>eudicotyledons</taxon>
        <taxon>Gunneridae</taxon>
        <taxon>Pentapetalae</taxon>
        <taxon>asterids</taxon>
        <taxon>lamiids</taxon>
        <taxon>Lamiales</taxon>
        <taxon>Oleaceae</taxon>
        <taxon>Forsythieae</taxon>
        <taxon>Abeliophyllum</taxon>
    </lineage>
</organism>
<dbReference type="InterPro" id="IPR036236">
    <property type="entry name" value="Znf_C2H2_sf"/>
</dbReference>
<dbReference type="PANTHER" id="PTHR45730">
    <property type="entry name" value="ZINC FINGER PROTEIN JAGGED"/>
    <property type="match status" value="1"/>
</dbReference>
<feature type="compositionally biased region" description="Basic residues" evidence="2">
    <location>
        <begin position="43"/>
        <end position="56"/>
    </location>
</feature>
<reference evidence="5" key="1">
    <citation type="submission" date="2024-07" db="EMBL/GenBank/DDBJ databases">
        <title>Two chromosome-level genome assemblies of Korean endemic species Abeliophyllum distichum and Forsythia ovata (Oleaceae).</title>
        <authorList>
            <person name="Jang H."/>
        </authorList>
    </citation>
    <scope>NUCLEOTIDE SEQUENCE [LARGE SCALE GENOMIC DNA]</scope>
</reference>
<name>A0ABD1VTX1_9LAMI</name>
<evidence type="ECO:0000313" key="5">
    <source>
        <dbReference type="Proteomes" id="UP001604336"/>
    </source>
</evidence>
<dbReference type="GO" id="GO:0008270">
    <property type="term" value="F:zinc ion binding"/>
    <property type="evidence" value="ECO:0007669"/>
    <property type="project" value="UniProtKB-KW"/>
</dbReference>
<evidence type="ECO:0000256" key="2">
    <source>
        <dbReference type="SAM" id="MobiDB-lite"/>
    </source>
</evidence>
<dbReference type="InterPro" id="IPR013087">
    <property type="entry name" value="Znf_C2H2_type"/>
</dbReference>
<evidence type="ECO:0000256" key="1">
    <source>
        <dbReference type="PROSITE-ProRule" id="PRU00042"/>
    </source>
</evidence>
<dbReference type="Proteomes" id="UP001604336">
    <property type="component" value="Unassembled WGS sequence"/>
</dbReference>
<dbReference type="EMBL" id="JBFOLK010000001">
    <property type="protein sequence ID" value="KAL2540727.1"/>
    <property type="molecule type" value="Genomic_DNA"/>
</dbReference>
<gene>
    <name evidence="4" type="ORF">Adt_01705</name>
</gene>
<keyword evidence="1" id="KW-0862">Zinc</keyword>
<feature type="region of interest" description="Disordered" evidence="2">
    <location>
        <begin position="37"/>
        <end position="58"/>
    </location>
</feature>
<keyword evidence="1" id="KW-0863">Zinc-finger</keyword>
<evidence type="ECO:0000313" key="4">
    <source>
        <dbReference type="EMBL" id="KAL2540727.1"/>
    </source>
</evidence>
<dbReference type="PROSITE" id="PS50157">
    <property type="entry name" value="ZINC_FINGER_C2H2_2"/>
    <property type="match status" value="1"/>
</dbReference>
<dbReference type="SUPFAM" id="SSF57667">
    <property type="entry name" value="beta-beta-alpha zinc fingers"/>
    <property type="match status" value="1"/>
</dbReference>
<comment type="caution">
    <text evidence="4">The sequence shown here is derived from an EMBL/GenBank/DDBJ whole genome shotgun (WGS) entry which is preliminary data.</text>
</comment>
<dbReference type="InterPro" id="IPR045320">
    <property type="entry name" value="JAGGED/SL1-like"/>
</dbReference>
<feature type="domain" description="C2H2-type" evidence="3">
    <location>
        <begin position="23"/>
        <end position="50"/>
    </location>
</feature>
<sequence length="188" mass="21105">MEGENVTHGSPRNAEEDQTPKSFPCLYCSRKFHTSQALGGHQNAHKKERNSARKNKRASEYVVNNLPPLVFFPNYPIGTLNPSVYITAHASSLYQFQGQQFSSPFGFGASNGATRFQNVVLYRGNYMNNMYQCEADDQSLSNWRRSTLRSIGFNEECSQNLSNMNKIHSNGGDDCGGKDQKLDLSLHL</sequence>
<proteinExistence type="predicted"/>
<protein>
    <submittedName>
        <fullName evidence="4">C2H2-like zinc finger protein</fullName>
    </submittedName>
</protein>
<keyword evidence="1" id="KW-0479">Metal-binding</keyword>